<dbReference type="NCBIfam" id="TIGR01560">
    <property type="entry name" value="put_DNA_pack"/>
    <property type="match status" value="1"/>
</dbReference>
<dbReference type="AlphaFoldDB" id="A0A5N4WR42"/>
<protein>
    <submittedName>
        <fullName evidence="1">Phage gp6-like head-tail connector protein</fullName>
    </submittedName>
</protein>
<evidence type="ECO:0000313" key="1">
    <source>
        <dbReference type="EMBL" id="KAB1859981.1"/>
    </source>
</evidence>
<dbReference type="Pfam" id="PF05135">
    <property type="entry name" value="Phage_connect_1"/>
    <property type="match status" value="1"/>
</dbReference>
<comment type="caution">
    <text evidence="1">The sequence shown here is derived from an EMBL/GenBank/DDBJ whole genome shotgun (WGS) entry which is preliminary data.</text>
</comment>
<dbReference type="Proteomes" id="UP000325788">
    <property type="component" value="Unassembled WGS sequence"/>
</dbReference>
<sequence>MINLQKAKKHCRVDDDTEDDLIEDWIVEANVVIQNDLDRKIIADEADRINETDLVDNEALDSARLIFVQYRYSRSLDDKPQAYWSLLQKFREMGV</sequence>
<accession>A0A5N4WR42</accession>
<dbReference type="InterPro" id="IPR021146">
    <property type="entry name" value="Phage_gp6-like_head-tail"/>
</dbReference>
<dbReference type="CDD" id="cd08054">
    <property type="entry name" value="gp6"/>
    <property type="match status" value="1"/>
</dbReference>
<dbReference type="InterPro" id="IPR006450">
    <property type="entry name" value="Phage_HK97_gp6-like"/>
</dbReference>
<proteinExistence type="predicted"/>
<dbReference type="Gene3D" id="1.10.3230.30">
    <property type="entry name" value="Phage gp6-like head-tail connector protein"/>
    <property type="match status" value="1"/>
</dbReference>
<evidence type="ECO:0000313" key="2">
    <source>
        <dbReference type="Proteomes" id="UP000325788"/>
    </source>
</evidence>
<organism evidence="1 2">
    <name type="scientific">Acinetobacter tandoii</name>
    <dbReference type="NCBI Taxonomy" id="202954"/>
    <lineage>
        <taxon>Bacteria</taxon>
        <taxon>Pseudomonadati</taxon>
        <taxon>Pseudomonadota</taxon>
        <taxon>Gammaproteobacteria</taxon>
        <taxon>Moraxellales</taxon>
        <taxon>Moraxellaceae</taxon>
        <taxon>Acinetobacter</taxon>
    </lineage>
</organism>
<dbReference type="RefSeq" id="WP_151503892.1">
    <property type="nucleotide sequence ID" value="NZ_JBBCMB010000001.1"/>
</dbReference>
<reference evidence="1 2" key="1">
    <citation type="submission" date="2019-09" db="EMBL/GenBank/DDBJ databases">
        <title>Draft genome sequence of Acinetobacter tandoii W4-4-4 isolated from environmental water sample.</title>
        <authorList>
            <person name="Wee S.K."/>
            <person name="Yan B."/>
            <person name="Mustaffa S.B."/>
            <person name="Yap E.P.H."/>
        </authorList>
    </citation>
    <scope>NUCLEOTIDE SEQUENCE [LARGE SCALE GENOMIC DNA]</scope>
    <source>
        <strain evidence="1 2">W4-4-4</strain>
    </source>
</reference>
<gene>
    <name evidence="1" type="ORF">F4W09_02335</name>
</gene>
<name>A0A5N4WR42_9GAMM</name>
<dbReference type="EMBL" id="VXLD01000001">
    <property type="protein sequence ID" value="KAB1859981.1"/>
    <property type="molecule type" value="Genomic_DNA"/>
</dbReference>